<proteinExistence type="predicted"/>
<reference evidence="3" key="1">
    <citation type="submission" date="2019-07" db="EMBL/GenBank/DDBJ databases">
        <authorList>
            <person name="Dittberner H."/>
        </authorList>
    </citation>
    <scope>NUCLEOTIDE SEQUENCE [LARGE SCALE GENOMIC DNA]</scope>
</reference>
<keyword evidence="1" id="KW-0863">Zinc-finger</keyword>
<dbReference type="InterPro" id="IPR036875">
    <property type="entry name" value="Znf_CCHC_sf"/>
</dbReference>
<dbReference type="EMBL" id="CABITT030000008">
    <property type="protein sequence ID" value="VVB14130.1"/>
    <property type="molecule type" value="Genomic_DNA"/>
</dbReference>
<protein>
    <recommendedName>
        <fullName evidence="2">CCHC-type domain-containing protein</fullName>
    </recommendedName>
</protein>
<dbReference type="SMART" id="SM00343">
    <property type="entry name" value="ZnF_C2HC"/>
    <property type="match status" value="1"/>
</dbReference>
<evidence type="ECO:0000313" key="4">
    <source>
        <dbReference type="Proteomes" id="UP000489600"/>
    </source>
</evidence>
<organism evidence="3 4">
    <name type="scientific">Arabis nemorensis</name>
    <dbReference type="NCBI Taxonomy" id="586526"/>
    <lineage>
        <taxon>Eukaryota</taxon>
        <taxon>Viridiplantae</taxon>
        <taxon>Streptophyta</taxon>
        <taxon>Embryophyta</taxon>
        <taxon>Tracheophyta</taxon>
        <taxon>Spermatophyta</taxon>
        <taxon>Magnoliopsida</taxon>
        <taxon>eudicotyledons</taxon>
        <taxon>Gunneridae</taxon>
        <taxon>Pentapetalae</taxon>
        <taxon>rosids</taxon>
        <taxon>malvids</taxon>
        <taxon>Brassicales</taxon>
        <taxon>Brassicaceae</taxon>
        <taxon>Arabideae</taxon>
        <taxon>Arabis</taxon>
    </lineage>
</organism>
<dbReference type="GO" id="GO:0003676">
    <property type="term" value="F:nucleic acid binding"/>
    <property type="evidence" value="ECO:0007669"/>
    <property type="project" value="InterPro"/>
</dbReference>
<evidence type="ECO:0000256" key="1">
    <source>
        <dbReference type="PROSITE-ProRule" id="PRU00047"/>
    </source>
</evidence>
<accession>A0A565CK87</accession>
<sequence>MFEYKEGLQLEQRCRLFEKNASKNIEGITANPKEASREETNLKLMQRVKIQQVEDQGKSSRSKTTQELTCYRCKKQGHVAKFCPTRKTTTKTELIQQILGCDPQVNVKPQTDPLNGKIILDETQPQGELAPTIITLASQGGWWDCDMEGVDSEEVGHSEVWEGVGSITYRKDQFSINYIFLY</sequence>
<dbReference type="AlphaFoldDB" id="A0A565CK87"/>
<keyword evidence="4" id="KW-1185">Reference proteome</keyword>
<comment type="caution">
    <text evidence="3">The sequence shown here is derived from an EMBL/GenBank/DDBJ whole genome shotgun (WGS) entry which is preliminary data.</text>
</comment>
<dbReference type="SUPFAM" id="SSF57756">
    <property type="entry name" value="Retrovirus zinc finger-like domains"/>
    <property type="match status" value="1"/>
</dbReference>
<evidence type="ECO:0000259" key="2">
    <source>
        <dbReference type="PROSITE" id="PS50158"/>
    </source>
</evidence>
<evidence type="ECO:0000313" key="3">
    <source>
        <dbReference type="EMBL" id="VVB14130.1"/>
    </source>
</evidence>
<dbReference type="OrthoDB" id="753880at2759"/>
<feature type="domain" description="CCHC-type" evidence="2">
    <location>
        <begin position="70"/>
        <end position="84"/>
    </location>
</feature>
<gene>
    <name evidence="3" type="ORF">ANE_LOCUS24574</name>
</gene>
<keyword evidence="1" id="KW-0479">Metal-binding</keyword>
<dbReference type="PROSITE" id="PS50158">
    <property type="entry name" value="ZF_CCHC"/>
    <property type="match status" value="1"/>
</dbReference>
<dbReference type="Gene3D" id="4.10.60.10">
    <property type="entry name" value="Zinc finger, CCHC-type"/>
    <property type="match status" value="1"/>
</dbReference>
<name>A0A565CK87_9BRAS</name>
<dbReference type="GO" id="GO:0008270">
    <property type="term" value="F:zinc ion binding"/>
    <property type="evidence" value="ECO:0007669"/>
    <property type="project" value="UniProtKB-KW"/>
</dbReference>
<dbReference type="Proteomes" id="UP000489600">
    <property type="component" value="Unassembled WGS sequence"/>
</dbReference>
<keyword evidence="1" id="KW-0862">Zinc</keyword>
<dbReference type="InterPro" id="IPR001878">
    <property type="entry name" value="Znf_CCHC"/>
</dbReference>